<keyword evidence="3" id="KW-1185">Reference proteome</keyword>
<dbReference type="InterPro" id="IPR025322">
    <property type="entry name" value="PADRE_dom"/>
</dbReference>
<dbReference type="PANTHER" id="PTHR33052">
    <property type="entry name" value="DUF4228 DOMAIN PROTEIN-RELATED"/>
    <property type="match status" value="1"/>
</dbReference>
<dbReference type="Pfam" id="PF14009">
    <property type="entry name" value="PADRE"/>
    <property type="match status" value="1"/>
</dbReference>
<dbReference type="OrthoDB" id="1642380at2759"/>
<evidence type="ECO:0000313" key="3">
    <source>
        <dbReference type="Proteomes" id="UP000554482"/>
    </source>
</evidence>
<feature type="compositionally biased region" description="Polar residues" evidence="1">
    <location>
        <begin position="135"/>
        <end position="144"/>
    </location>
</feature>
<sequence>MLIKIVHPGGHVELHDRPLLAAEIMLRNPRCCVAYPNVFKQPWAIVPPDTMLKLGQKFYVVPIGTIRKLQKLSIKHSPSLNSLPGDVGSPCEQGHGDQDEKEGTCCLFMNTNGKTTTCLACLLTRINSKEEEVSSECSTGNTSRSSDETKQLTKKRSRDSHVRKGAKGSPKRHSSFDSWQPSLSSIIEE</sequence>
<dbReference type="Proteomes" id="UP000554482">
    <property type="component" value="Unassembled WGS sequence"/>
</dbReference>
<feature type="region of interest" description="Disordered" evidence="1">
    <location>
        <begin position="133"/>
        <end position="189"/>
    </location>
</feature>
<proteinExistence type="predicted"/>
<dbReference type="EMBL" id="JABWDY010009953">
    <property type="protein sequence ID" value="KAF5201037.1"/>
    <property type="molecule type" value="Genomic_DNA"/>
</dbReference>
<feature type="compositionally biased region" description="Polar residues" evidence="1">
    <location>
        <begin position="176"/>
        <end position="189"/>
    </location>
</feature>
<dbReference type="AlphaFoldDB" id="A0A7J6WVU9"/>
<comment type="caution">
    <text evidence="2">The sequence shown here is derived from an EMBL/GenBank/DDBJ whole genome shotgun (WGS) entry which is preliminary data.</text>
</comment>
<evidence type="ECO:0000256" key="1">
    <source>
        <dbReference type="SAM" id="MobiDB-lite"/>
    </source>
</evidence>
<feature type="compositionally biased region" description="Basic residues" evidence="1">
    <location>
        <begin position="152"/>
        <end position="173"/>
    </location>
</feature>
<name>A0A7J6WVU9_THATH</name>
<evidence type="ECO:0000313" key="2">
    <source>
        <dbReference type="EMBL" id="KAF5201037.1"/>
    </source>
</evidence>
<accession>A0A7J6WVU9</accession>
<protein>
    <submittedName>
        <fullName evidence="2">Uncharacterized protein</fullName>
    </submittedName>
</protein>
<reference evidence="2 3" key="1">
    <citation type="submission" date="2020-06" db="EMBL/GenBank/DDBJ databases">
        <title>Transcriptomic and genomic resources for Thalictrum thalictroides and T. hernandezii: Facilitating candidate gene discovery in an emerging model plant lineage.</title>
        <authorList>
            <person name="Arias T."/>
            <person name="Riano-Pachon D.M."/>
            <person name="Di Stilio V.S."/>
        </authorList>
    </citation>
    <scope>NUCLEOTIDE SEQUENCE [LARGE SCALE GENOMIC DNA]</scope>
    <source>
        <strain evidence="3">cv. WT478/WT964</strain>
        <tissue evidence="2">Leaves</tissue>
    </source>
</reference>
<organism evidence="2 3">
    <name type="scientific">Thalictrum thalictroides</name>
    <name type="common">Rue-anemone</name>
    <name type="synonym">Anemone thalictroides</name>
    <dbReference type="NCBI Taxonomy" id="46969"/>
    <lineage>
        <taxon>Eukaryota</taxon>
        <taxon>Viridiplantae</taxon>
        <taxon>Streptophyta</taxon>
        <taxon>Embryophyta</taxon>
        <taxon>Tracheophyta</taxon>
        <taxon>Spermatophyta</taxon>
        <taxon>Magnoliopsida</taxon>
        <taxon>Ranunculales</taxon>
        <taxon>Ranunculaceae</taxon>
        <taxon>Thalictroideae</taxon>
        <taxon>Thalictrum</taxon>
    </lineage>
</organism>
<gene>
    <name evidence="2" type="ORF">FRX31_009375</name>
</gene>